<evidence type="ECO:0000256" key="5">
    <source>
        <dbReference type="HAMAP-Rule" id="MF_00740"/>
    </source>
</evidence>
<dbReference type="InterPro" id="IPR017850">
    <property type="entry name" value="Alkaline_phosphatase_core_sf"/>
</dbReference>
<reference evidence="8 9" key="1">
    <citation type="submission" date="2021-10" db="EMBL/GenBank/DDBJ databases">
        <title>Anaerobic single-cell dispensing facilitates the cultivation of human gut bacteria.</title>
        <authorList>
            <person name="Afrizal A."/>
        </authorList>
    </citation>
    <scope>NUCLEOTIDE SEQUENCE [LARGE SCALE GENOMIC DNA]</scope>
    <source>
        <strain evidence="8 9">CLA-AA-H200</strain>
    </source>
</reference>
<name>A0ABS8FUQ7_9FIRM</name>
<feature type="domain" description="Metalloenzyme" evidence="7">
    <location>
        <begin position="5"/>
        <end position="390"/>
    </location>
</feature>
<evidence type="ECO:0000256" key="2">
    <source>
        <dbReference type="ARBA" id="ARBA00022723"/>
    </source>
</evidence>
<feature type="binding site" evidence="5">
    <location>
        <position position="13"/>
    </location>
    <ligand>
        <name>Mn(2+)</name>
        <dbReference type="ChEBI" id="CHEBI:29035"/>
        <label>1</label>
    </ligand>
</feature>
<dbReference type="PANTHER" id="PTHR21110:SF0">
    <property type="entry name" value="PHOSPHOPENTOMUTASE"/>
    <property type="match status" value="1"/>
</dbReference>
<evidence type="ECO:0000313" key="9">
    <source>
        <dbReference type="Proteomes" id="UP001198151"/>
    </source>
</evidence>
<dbReference type="GO" id="GO:0008973">
    <property type="term" value="F:phosphopentomutase activity"/>
    <property type="evidence" value="ECO:0007669"/>
    <property type="project" value="UniProtKB-EC"/>
</dbReference>
<proteinExistence type="inferred from homology"/>
<keyword evidence="4 5" id="KW-0413">Isomerase</keyword>
<keyword evidence="9" id="KW-1185">Reference proteome</keyword>
<feature type="binding site" evidence="5">
    <location>
        <position position="297"/>
    </location>
    <ligand>
        <name>Mn(2+)</name>
        <dbReference type="ChEBI" id="CHEBI:29035"/>
        <label>2</label>
    </ligand>
</feature>
<dbReference type="EC" id="5.4.2.7" evidence="5 6"/>
<sequence length="403" mass="44532">MDSKKRVFLIVLDSFGIGYEPDAAEYGDEGSNTLKTVCASPEFDVPNMEKLGLFSIDGTEKAKEAAEAAGRLHAADGGFAPAGAFGRMRERSKGKDTTVGHWEIAGMISEKPFPTYPDGFPQEILDRFSEAVGRGVLCNKPYSGTDVIRDYGKEHVETGNLIVYTSADSVFQIAAHEEVVPLEELYRDCRIAREILTGEHGVGRVIARPFLGEAPDYYRTGNRHDFALEPPKDTMLDVLKRNGYETISIGKIYDIFAGKGLTESNPTKNNTEGIEELFKIQERDFTGLCFLNLVDFDMVYGHRNNIEGYAKALTEFDRALGTFMERMRDDDILIITADHGCDPGYPGTDHTREYTPMLAYGKAVRPGTDLGTRKSFSDIGKTVIDIFGLDGDTDGESFLSEIS</sequence>
<dbReference type="NCBIfam" id="NF003766">
    <property type="entry name" value="PRK05362.1"/>
    <property type="match status" value="1"/>
</dbReference>
<evidence type="ECO:0000256" key="6">
    <source>
        <dbReference type="NCBIfam" id="TIGR01696"/>
    </source>
</evidence>
<comment type="caution">
    <text evidence="8">The sequence shown here is derived from an EMBL/GenBank/DDBJ whole genome shotgun (WGS) entry which is preliminary data.</text>
</comment>
<protein>
    <recommendedName>
        <fullName evidence="5 6">Phosphopentomutase</fullName>
        <ecNumber evidence="5 6">5.4.2.7</ecNumber>
    </recommendedName>
    <alternativeName>
        <fullName evidence="5">Phosphodeoxyribomutase</fullName>
    </alternativeName>
</protein>
<dbReference type="CDD" id="cd16009">
    <property type="entry name" value="PPM"/>
    <property type="match status" value="1"/>
</dbReference>
<dbReference type="RefSeq" id="WP_227706856.1">
    <property type="nucleotide sequence ID" value="NZ_JAJEQX010000005.1"/>
</dbReference>
<evidence type="ECO:0000256" key="1">
    <source>
        <dbReference type="ARBA" id="ARBA00010373"/>
    </source>
</evidence>
<dbReference type="Gene3D" id="3.40.720.10">
    <property type="entry name" value="Alkaline Phosphatase, subunit A"/>
    <property type="match status" value="1"/>
</dbReference>
<dbReference type="NCBIfam" id="TIGR01696">
    <property type="entry name" value="deoB"/>
    <property type="match status" value="1"/>
</dbReference>
<comment type="subcellular location">
    <subcellularLocation>
        <location evidence="5">Cytoplasm</location>
    </subcellularLocation>
</comment>
<dbReference type="InterPro" id="IPR024052">
    <property type="entry name" value="Phosphopentomutase_DeoB_cap_sf"/>
</dbReference>
<organism evidence="8 9">
    <name type="scientific">Ruminococcus turbiniformis</name>
    <dbReference type="NCBI Taxonomy" id="2881258"/>
    <lineage>
        <taxon>Bacteria</taxon>
        <taxon>Bacillati</taxon>
        <taxon>Bacillota</taxon>
        <taxon>Clostridia</taxon>
        <taxon>Eubacteriales</taxon>
        <taxon>Oscillospiraceae</taxon>
        <taxon>Ruminococcus</taxon>
    </lineage>
</organism>
<dbReference type="Proteomes" id="UP001198151">
    <property type="component" value="Unassembled WGS sequence"/>
</dbReference>
<dbReference type="Pfam" id="PF01676">
    <property type="entry name" value="Metalloenzyme"/>
    <property type="match status" value="1"/>
</dbReference>
<evidence type="ECO:0000313" key="8">
    <source>
        <dbReference type="EMBL" id="MCC2253718.1"/>
    </source>
</evidence>
<feature type="binding site" evidence="5">
    <location>
        <position position="350"/>
    </location>
    <ligand>
        <name>Mn(2+)</name>
        <dbReference type="ChEBI" id="CHEBI:29035"/>
        <label>2</label>
    </ligand>
</feature>
<feature type="binding site" evidence="5">
    <location>
        <position position="302"/>
    </location>
    <ligand>
        <name>Mn(2+)</name>
        <dbReference type="ChEBI" id="CHEBI:29035"/>
        <label>2</label>
    </ligand>
</feature>
<keyword evidence="2 5" id="KW-0479">Metal-binding</keyword>
<keyword evidence="3 5" id="KW-0464">Manganese</keyword>
<evidence type="ECO:0000259" key="7">
    <source>
        <dbReference type="Pfam" id="PF01676"/>
    </source>
</evidence>
<dbReference type="SUPFAM" id="SSF53649">
    <property type="entry name" value="Alkaline phosphatase-like"/>
    <property type="match status" value="1"/>
</dbReference>
<dbReference type="PANTHER" id="PTHR21110">
    <property type="entry name" value="PHOSPHOPENTOMUTASE"/>
    <property type="match status" value="1"/>
</dbReference>
<dbReference type="PIRSF" id="PIRSF001491">
    <property type="entry name" value="Ppentomutase"/>
    <property type="match status" value="1"/>
</dbReference>
<dbReference type="InterPro" id="IPR010045">
    <property type="entry name" value="DeoB"/>
</dbReference>
<comment type="cofactor">
    <cofactor evidence="5">
        <name>Mn(2+)</name>
        <dbReference type="ChEBI" id="CHEBI:29035"/>
    </cofactor>
    <text evidence="5">Binds 2 manganese ions.</text>
</comment>
<gene>
    <name evidence="5" type="primary">deoB</name>
    <name evidence="8" type="ORF">LKD70_04580</name>
</gene>
<comment type="catalytic activity">
    <reaction evidence="5">
        <text>alpha-D-ribose 1-phosphate = D-ribose 5-phosphate</text>
        <dbReference type="Rhea" id="RHEA:18793"/>
        <dbReference type="ChEBI" id="CHEBI:57720"/>
        <dbReference type="ChEBI" id="CHEBI:78346"/>
        <dbReference type="EC" id="5.4.2.7"/>
    </reaction>
</comment>
<evidence type="ECO:0000256" key="3">
    <source>
        <dbReference type="ARBA" id="ARBA00023211"/>
    </source>
</evidence>
<feature type="binding site" evidence="5">
    <location>
        <position position="338"/>
    </location>
    <ligand>
        <name>Mn(2+)</name>
        <dbReference type="ChEBI" id="CHEBI:29035"/>
        <label>1</label>
    </ligand>
</feature>
<accession>A0ABS8FUQ7</accession>
<keyword evidence="5" id="KW-0963">Cytoplasm</keyword>
<comment type="function">
    <text evidence="5">Isomerase that catalyzes the conversion of deoxy-ribose 1-phosphate (dRib-1-P) and ribose 1-phosphate (Rib-1-P) to deoxy-ribose 5-phosphate (dRib-5-P) and ribose 5-phosphate (Rib-5-P), respectively.</text>
</comment>
<evidence type="ECO:0000256" key="4">
    <source>
        <dbReference type="ARBA" id="ARBA00023235"/>
    </source>
</evidence>
<dbReference type="InterPro" id="IPR006124">
    <property type="entry name" value="Metalloenzyme"/>
</dbReference>
<dbReference type="SUPFAM" id="SSF143856">
    <property type="entry name" value="DeoB insert domain-like"/>
    <property type="match status" value="1"/>
</dbReference>
<dbReference type="Gene3D" id="3.30.70.1250">
    <property type="entry name" value="Phosphopentomutase"/>
    <property type="match status" value="1"/>
</dbReference>
<comment type="catalytic activity">
    <reaction evidence="5">
        <text>2-deoxy-alpha-D-ribose 1-phosphate = 2-deoxy-D-ribose 5-phosphate</text>
        <dbReference type="Rhea" id="RHEA:27658"/>
        <dbReference type="ChEBI" id="CHEBI:57259"/>
        <dbReference type="ChEBI" id="CHEBI:62877"/>
        <dbReference type="EC" id="5.4.2.7"/>
    </reaction>
</comment>
<comment type="similarity">
    <text evidence="1 5">Belongs to the phosphopentomutase family.</text>
</comment>
<dbReference type="HAMAP" id="MF_00740">
    <property type="entry name" value="Phosphopentomut"/>
    <property type="match status" value="1"/>
</dbReference>
<feature type="binding site" evidence="5">
    <location>
        <position position="339"/>
    </location>
    <ligand>
        <name>Mn(2+)</name>
        <dbReference type="ChEBI" id="CHEBI:29035"/>
        <label>1</label>
    </ligand>
</feature>
<comment type="pathway">
    <text evidence="5">Carbohydrate degradation; 2-deoxy-D-ribose 1-phosphate degradation; D-glyceraldehyde 3-phosphate and acetaldehyde from 2-deoxy-alpha-D-ribose 1-phosphate: step 1/2.</text>
</comment>
<dbReference type="EMBL" id="JAJEQX010000005">
    <property type="protein sequence ID" value="MCC2253718.1"/>
    <property type="molecule type" value="Genomic_DNA"/>
</dbReference>